<dbReference type="InterPro" id="IPR011990">
    <property type="entry name" value="TPR-like_helical_dom_sf"/>
</dbReference>
<keyword evidence="1" id="KW-0677">Repeat</keyword>
<proteinExistence type="predicted"/>
<dbReference type="AlphaFoldDB" id="W9R4B0"/>
<evidence type="ECO:0000256" key="2">
    <source>
        <dbReference type="PROSITE-ProRule" id="PRU00708"/>
    </source>
</evidence>
<dbReference type="NCBIfam" id="TIGR00756">
    <property type="entry name" value="PPR"/>
    <property type="match status" value="2"/>
</dbReference>
<evidence type="ECO:0000256" key="3">
    <source>
        <dbReference type="SAM" id="Phobius"/>
    </source>
</evidence>
<sequence length="232" mass="26094">MLCFVTKSIQNLRDYARNVVEKKAREEAGKVLIRMKDSFSTVFNHDNDSMPRVRTGKEDIRAITKEARSAHMASYHKVIEGYSREFLASLGILNEVGENDSVPIIPTYSILIDNFVKAGKLEVALELYEEISSFTHLTPLSRNMYNSIIESLSNTSKVGKGFELFADMLRRGGIPELSTFVQLIKGLTRVNKWDEVLQLSDSICQMLYCRNKAAAAAALLLLLLLFVAILPE</sequence>
<keyword evidence="3" id="KW-0812">Transmembrane</keyword>
<accession>W9R4B0</accession>
<name>W9R4B0_9ROSA</name>
<dbReference type="GO" id="GO:0003924">
    <property type="term" value="F:GTPase activity"/>
    <property type="evidence" value="ECO:0007669"/>
    <property type="project" value="TreeGrafter"/>
</dbReference>
<dbReference type="PROSITE" id="PS51375">
    <property type="entry name" value="PPR"/>
    <property type="match status" value="1"/>
</dbReference>
<organism evidence="5 6">
    <name type="scientific">Morus notabilis</name>
    <dbReference type="NCBI Taxonomy" id="981085"/>
    <lineage>
        <taxon>Eukaryota</taxon>
        <taxon>Viridiplantae</taxon>
        <taxon>Streptophyta</taxon>
        <taxon>Embryophyta</taxon>
        <taxon>Tracheophyta</taxon>
        <taxon>Spermatophyta</taxon>
        <taxon>Magnoliopsida</taxon>
        <taxon>eudicotyledons</taxon>
        <taxon>Gunneridae</taxon>
        <taxon>Pentapetalae</taxon>
        <taxon>rosids</taxon>
        <taxon>fabids</taxon>
        <taxon>Rosales</taxon>
        <taxon>Moraceae</taxon>
        <taxon>Moreae</taxon>
        <taxon>Morus</taxon>
    </lineage>
</organism>
<feature type="repeat" description="PPR" evidence="2">
    <location>
        <begin position="141"/>
        <end position="175"/>
    </location>
</feature>
<dbReference type="eggNOG" id="KOG4197">
    <property type="taxonomic scope" value="Eukaryota"/>
</dbReference>
<dbReference type="PANTHER" id="PTHR45923">
    <property type="entry name" value="PROTEIN SEY1"/>
    <property type="match status" value="1"/>
</dbReference>
<evidence type="ECO:0000259" key="4">
    <source>
        <dbReference type="Pfam" id="PF20428"/>
    </source>
</evidence>
<dbReference type="InterPro" id="IPR046758">
    <property type="entry name" value="Sey1/RHD3-like_3HB"/>
</dbReference>
<dbReference type="GO" id="GO:0005783">
    <property type="term" value="C:endoplasmic reticulum"/>
    <property type="evidence" value="ECO:0007669"/>
    <property type="project" value="TreeGrafter"/>
</dbReference>
<keyword evidence="3" id="KW-1133">Transmembrane helix</keyword>
<dbReference type="InterPro" id="IPR008803">
    <property type="entry name" value="RHD3/Sey1"/>
</dbReference>
<evidence type="ECO:0000256" key="1">
    <source>
        <dbReference type="ARBA" id="ARBA00022737"/>
    </source>
</evidence>
<evidence type="ECO:0000313" key="5">
    <source>
        <dbReference type="EMBL" id="EXB37872.1"/>
    </source>
</evidence>
<reference evidence="6" key="1">
    <citation type="submission" date="2013-01" db="EMBL/GenBank/DDBJ databases">
        <title>Draft Genome Sequence of a Mulberry Tree, Morus notabilis C.K. Schneid.</title>
        <authorList>
            <person name="He N."/>
            <person name="Zhao S."/>
        </authorList>
    </citation>
    <scope>NUCLEOTIDE SEQUENCE</scope>
</reference>
<dbReference type="Pfam" id="PF20428">
    <property type="entry name" value="Sey1_3HB"/>
    <property type="match status" value="1"/>
</dbReference>
<dbReference type="EMBL" id="KE343663">
    <property type="protein sequence ID" value="EXB37872.1"/>
    <property type="molecule type" value="Genomic_DNA"/>
</dbReference>
<feature type="domain" description="Sey1/RHD3-like three-helix bundle" evidence="4">
    <location>
        <begin position="6"/>
        <end position="70"/>
    </location>
</feature>
<protein>
    <submittedName>
        <fullName evidence="5">Pentatricopeptide repeat-containing protein</fullName>
    </submittedName>
</protein>
<dbReference type="PANTHER" id="PTHR45923:SF20">
    <property type="entry name" value="PROTEIN ROOT HAIR DEFECTIVE 3 HOMOLOG 2"/>
    <property type="match status" value="1"/>
</dbReference>
<dbReference type="InterPro" id="IPR002885">
    <property type="entry name" value="PPR_rpt"/>
</dbReference>
<dbReference type="Pfam" id="PF01535">
    <property type="entry name" value="PPR"/>
    <property type="match status" value="2"/>
</dbReference>
<dbReference type="GO" id="GO:0016320">
    <property type="term" value="P:endoplasmic reticulum membrane fusion"/>
    <property type="evidence" value="ECO:0007669"/>
    <property type="project" value="TreeGrafter"/>
</dbReference>
<feature type="transmembrane region" description="Helical" evidence="3">
    <location>
        <begin position="213"/>
        <end position="230"/>
    </location>
</feature>
<keyword evidence="6" id="KW-1185">Reference proteome</keyword>
<dbReference type="Proteomes" id="UP000030645">
    <property type="component" value="Unassembled WGS sequence"/>
</dbReference>
<dbReference type="Gene3D" id="1.25.40.10">
    <property type="entry name" value="Tetratricopeptide repeat domain"/>
    <property type="match status" value="1"/>
</dbReference>
<keyword evidence="3" id="KW-0472">Membrane</keyword>
<gene>
    <name evidence="5" type="ORF">L484_011933</name>
</gene>
<evidence type="ECO:0000313" key="6">
    <source>
        <dbReference type="Proteomes" id="UP000030645"/>
    </source>
</evidence>
<dbReference type="eggNOG" id="KOG2203">
    <property type="taxonomic scope" value="Eukaryota"/>
</dbReference>